<dbReference type="Proteomes" id="UP000828390">
    <property type="component" value="Unassembled WGS sequence"/>
</dbReference>
<evidence type="ECO:0000313" key="2">
    <source>
        <dbReference type="EMBL" id="KAH3874746.1"/>
    </source>
</evidence>
<name>A0A9D4MEF0_DREPO</name>
<gene>
    <name evidence="2" type="ORF">DPMN_037999</name>
</gene>
<accession>A0A9D4MEF0</accession>
<evidence type="ECO:0000313" key="3">
    <source>
        <dbReference type="Proteomes" id="UP000828390"/>
    </source>
</evidence>
<reference evidence="2" key="1">
    <citation type="journal article" date="2019" name="bioRxiv">
        <title>The Genome of the Zebra Mussel, Dreissena polymorpha: A Resource for Invasive Species Research.</title>
        <authorList>
            <person name="McCartney M.A."/>
            <person name="Auch B."/>
            <person name="Kono T."/>
            <person name="Mallez S."/>
            <person name="Zhang Y."/>
            <person name="Obille A."/>
            <person name="Becker A."/>
            <person name="Abrahante J.E."/>
            <person name="Garbe J."/>
            <person name="Badalamenti J.P."/>
            <person name="Herman A."/>
            <person name="Mangelson H."/>
            <person name="Liachko I."/>
            <person name="Sullivan S."/>
            <person name="Sone E.D."/>
            <person name="Koren S."/>
            <person name="Silverstein K.A.T."/>
            <person name="Beckman K.B."/>
            <person name="Gohl D.M."/>
        </authorList>
    </citation>
    <scope>NUCLEOTIDE SEQUENCE</scope>
    <source>
        <strain evidence="2">Duluth1</strain>
        <tissue evidence="2">Whole animal</tissue>
    </source>
</reference>
<protein>
    <submittedName>
        <fullName evidence="2">Uncharacterized protein</fullName>
    </submittedName>
</protein>
<keyword evidence="3" id="KW-1185">Reference proteome</keyword>
<dbReference type="AlphaFoldDB" id="A0A9D4MEF0"/>
<sequence length="133" mass="14515">MLFPKPSGRRQETLRQSATMPKLSGHQPDTHRSLSDRWGICRDSNTVCVGAKTVWSAAGDSKTVCDVAKYVWAPAIDSQTVCDGAKTVLALAGDSLTVPDSLPDRRGTCRRFLNSLRRSERLSDTFTDCLGVS</sequence>
<evidence type="ECO:0000256" key="1">
    <source>
        <dbReference type="SAM" id="MobiDB-lite"/>
    </source>
</evidence>
<comment type="caution">
    <text evidence="2">The sequence shown here is derived from an EMBL/GenBank/DDBJ whole genome shotgun (WGS) entry which is preliminary data.</text>
</comment>
<dbReference type="EMBL" id="JAIWYP010000002">
    <property type="protein sequence ID" value="KAH3874746.1"/>
    <property type="molecule type" value="Genomic_DNA"/>
</dbReference>
<organism evidence="2 3">
    <name type="scientific">Dreissena polymorpha</name>
    <name type="common">Zebra mussel</name>
    <name type="synonym">Mytilus polymorpha</name>
    <dbReference type="NCBI Taxonomy" id="45954"/>
    <lineage>
        <taxon>Eukaryota</taxon>
        <taxon>Metazoa</taxon>
        <taxon>Spiralia</taxon>
        <taxon>Lophotrochozoa</taxon>
        <taxon>Mollusca</taxon>
        <taxon>Bivalvia</taxon>
        <taxon>Autobranchia</taxon>
        <taxon>Heteroconchia</taxon>
        <taxon>Euheterodonta</taxon>
        <taxon>Imparidentia</taxon>
        <taxon>Neoheterodontei</taxon>
        <taxon>Myida</taxon>
        <taxon>Dreissenoidea</taxon>
        <taxon>Dreissenidae</taxon>
        <taxon>Dreissena</taxon>
    </lineage>
</organism>
<reference evidence="2" key="2">
    <citation type="submission" date="2020-11" db="EMBL/GenBank/DDBJ databases">
        <authorList>
            <person name="McCartney M.A."/>
            <person name="Auch B."/>
            <person name="Kono T."/>
            <person name="Mallez S."/>
            <person name="Becker A."/>
            <person name="Gohl D.M."/>
            <person name="Silverstein K.A.T."/>
            <person name="Koren S."/>
            <person name="Bechman K.B."/>
            <person name="Herman A."/>
            <person name="Abrahante J.E."/>
            <person name="Garbe J."/>
        </authorList>
    </citation>
    <scope>NUCLEOTIDE SEQUENCE</scope>
    <source>
        <strain evidence="2">Duluth1</strain>
        <tissue evidence="2">Whole animal</tissue>
    </source>
</reference>
<feature type="region of interest" description="Disordered" evidence="1">
    <location>
        <begin position="1"/>
        <end position="34"/>
    </location>
</feature>
<proteinExistence type="predicted"/>